<dbReference type="WBParaSite" id="Hba_00123">
    <property type="protein sequence ID" value="Hba_00123"/>
    <property type="gene ID" value="Hba_00123"/>
</dbReference>
<keyword evidence="7" id="KW-0732">Signal</keyword>
<comment type="subcellular location">
    <subcellularLocation>
        <location evidence="2 11">Endoplasmic reticulum membrane</location>
        <topology evidence="2 11">Single-pass type I membrane protein</topology>
    </subcellularLocation>
</comment>
<evidence type="ECO:0000256" key="10">
    <source>
        <dbReference type="ARBA" id="ARBA00023136"/>
    </source>
</evidence>
<protein>
    <recommendedName>
        <fullName evidence="5 11">Dolichyl-diphosphooligosaccharide--protein glycosyltransferase subunit 1</fullName>
    </recommendedName>
</protein>
<keyword evidence="12" id="KW-1185">Reference proteome</keyword>
<organism evidence="12 13">
    <name type="scientific">Heterorhabditis bacteriophora</name>
    <name type="common">Entomopathogenic nematode worm</name>
    <dbReference type="NCBI Taxonomy" id="37862"/>
    <lineage>
        <taxon>Eukaryota</taxon>
        <taxon>Metazoa</taxon>
        <taxon>Ecdysozoa</taxon>
        <taxon>Nematoda</taxon>
        <taxon>Chromadorea</taxon>
        <taxon>Rhabditida</taxon>
        <taxon>Rhabditina</taxon>
        <taxon>Rhabditomorpha</taxon>
        <taxon>Strongyloidea</taxon>
        <taxon>Heterorhabditidae</taxon>
        <taxon>Heterorhabditis</taxon>
    </lineage>
</organism>
<evidence type="ECO:0000313" key="13">
    <source>
        <dbReference type="WBParaSite" id="Hba_00123"/>
    </source>
</evidence>
<keyword evidence="6 11" id="KW-0812">Transmembrane</keyword>
<evidence type="ECO:0000256" key="5">
    <source>
        <dbReference type="ARBA" id="ARBA00017611"/>
    </source>
</evidence>
<comment type="similarity">
    <text evidence="4 11">Belongs to the OST1 family.</text>
</comment>
<sequence>MERRPDESHPTYLDTTGRTVVVLQKDNLVGEHIQTLTVSYPRIIYSVIYLFYFFSICKINLENVVIIDLSYEFEFTNMIREPLLSTAFFFLLFMVIIIYVRFDFTIVIVSVTNILRTMLFCCASMLICVI</sequence>
<evidence type="ECO:0000256" key="3">
    <source>
        <dbReference type="ARBA" id="ARBA00004922"/>
    </source>
</evidence>
<dbReference type="UniPathway" id="UPA00378"/>
<keyword evidence="10 11" id="KW-0472">Membrane</keyword>
<comment type="function">
    <text evidence="1 11">Subunit of the oligosaccharyl transferase (OST) complex that catalyzes the initial transfer of a defined glycan (Glc(3)Man(9)GlcNAc(2) in eukaryotes) from the lipid carrier dolichol-pyrophosphate to an asparagine residue within an Asn-X-Ser/Thr consensus motif in nascent polypeptide chains, the first step in protein N-glycosylation. N-glycosylation occurs cotranslationally and the complex associates with the Sec61 complex at the channel-forming translocon complex that mediates protein translocation across the endoplasmic reticulum (ER). All subunits are required for a maximal enzyme activity.</text>
</comment>
<dbReference type="AlphaFoldDB" id="A0A1I7W681"/>
<dbReference type="PANTHER" id="PTHR21049">
    <property type="entry name" value="RIBOPHORIN I"/>
    <property type="match status" value="1"/>
</dbReference>
<dbReference type="PANTHER" id="PTHR21049:SF0">
    <property type="entry name" value="DOLICHYL-DIPHOSPHOOLIGOSACCHARIDE--PROTEIN GLYCOSYLTRANSFERASE SUBUNIT 1"/>
    <property type="match status" value="1"/>
</dbReference>
<name>A0A1I7W681_HETBA</name>
<accession>A0A1I7W681</accession>
<evidence type="ECO:0000256" key="7">
    <source>
        <dbReference type="ARBA" id="ARBA00022729"/>
    </source>
</evidence>
<comment type="subunit">
    <text evidence="11">Component of the oligosaccharyltransferase (OST) complex.</text>
</comment>
<feature type="transmembrane region" description="Helical" evidence="11">
    <location>
        <begin position="106"/>
        <end position="129"/>
    </location>
</feature>
<comment type="caution">
    <text evidence="11">Lacks conserved residue(s) required for the propagation of feature annotation.</text>
</comment>
<evidence type="ECO:0000256" key="1">
    <source>
        <dbReference type="ARBA" id="ARBA00002791"/>
    </source>
</evidence>
<keyword evidence="8 11" id="KW-0256">Endoplasmic reticulum</keyword>
<dbReference type="InterPro" id="IPR007676">
    <property type="entry name" value="Ribophorin_I"/>
</dbReference>
<feature type="transmembrane region" description="Helical" evidence="11">
    <location>
        <begin position="43"/>
        <end position="61"/>
    </location>
</feature>
<evidence type="ECO:0000256" key="8">
    <source>
        <dbReference type="ARBA" id="ARBA00022824"/>
    </source>
</evidence>
<evidence type="ECO:0000256" key="4">
    <source>
        <dbReference type="ARBA" id="ARBA00008905"/>
    </source>
</evidence>
<keyword evidence="9 11" id="KW-1133">Transmembrane helix</keyword>
<dbReference type="Proteomes" id="UP000095283">
    <property type="component" value="Unplaced"/>
</dbReference>
<comment type="pathway">
    <text evidence="3 11">Protein modification; protein glycosylation.</text>
</comment>
<evidence type="ECO:0000313" key="12">
    <source>
        <dbReference type="Proteomes" id="UP000095283"/>
    </source>
</evidence>
<dbReference type="Pfam" id="PF04597">
    <property type="entry name" value="Ribophorin_I"/>
    <property type="match status" value="1"/>
</dbReference>
<dbReference type="GO" id="GO:0008250">
    <property type="term" value="C:oligosaccharyltransferase complex"/>
    <property type="evidence" value="ECO:0007669"/>
    <property type="project" value="UniProtKB-UniRule"/>
</dbReference>
<proteinExistence type="inferred from homology"/>
<evidence type="ECO:0000256" key="11">
    <source>
        <dbReference type="RuleBase" id="RU361143"/>
    </source>
</evidence>
<reference evidence="13" key="1">
    <citation type="submission" date="2016-11" db="UniProtKB">
        <authorList>
            <consortium name="WormBaseParasite"/>
        </authorList>
    </citation>
    <scope>IDENTIFICATION</scope>
</reference>
<evidence type="ECO:0000256" key="6">
    <source>
        <dbReference type="ARBA" id="ARBA00022692"/>
    </source>
</evidence>
<dbReference type="GO" id="GO:0018279">
    <property type="term" value="P:protein N-linked glycosylation via asparagine"/>
    <property type="evidence" value="ECO:0007669"/>
    <property type="project" value="TreeGrafter"/>
</dbReference>
<feature type="transmembrane region" description="Helical" evidence="11">
    <location>
        <begin position="82"/>
        <end position="100"/>
    </location>
</feature>
<evidence type="ECO:0000256" key="2">
    <source>
        <dbReference type="ARBA" id="ARBA00004115"/>
    </source>
</evidence>
<evidence type="ECO:0000256" key="9">
    <source>
        <dbReference type="ARBA" id="ARBA00022989"/>
    </source>
</evidence>